<feature type="region of interest" description="Disordered" evidence="2">
    <location>
        <begin position="78"/>
        <end position="108"/>
    </location>
</feature>
<dbReference type="EMBL" id="JARO02012831">
    <property type="protein sequence ID" value="KPP59014.1"/>
    <property type="molecule type" value="Genomic_DNA"/>
</dbReference>
<evidence type="ECO:0000256" key="1">
    <source>
        <dbReference type="RuleBase" id="RU361133"/>
    </source>
</evidence>
<dbReference type="GO" id="GO:0046488">
    <property type="term" value="P:phosphatidylinositol metabolic process"/>
    <property type="evidence" value="ECO:0007669"/>
    <property type="project" value="TreeGrafter"/>
</dbReference>
<dbReference type="PRINTS" id="PR00390">
    <property type="entry name" value="PHPHLIPASEC"/>
</dbReference>
<feature type="domain" description="PI-PLC Y-box" evidence="3">
    <location>
        <begin position="114"/>
        <end position="208"/>
    </location>
</feature>
<sequence>MRKGKGEDGADTADEANPSTNKRLGRSFMGSFSKRKLSSTVLLLLLWRHCDRLLISVLDALSPLCAFMQKKTAKLKKASSFEDTDTDQESSGSTSRAPPHHSRKKKTMKLSRALSDLVKYTKSVGVHDIETQAATCSWQVSSLSETKAHQLIQQKPSQFVHFNQRQLSRIYPSSYRVDSSNYNPQPFWNTGCHLGTVFLHALDSQLWLQLFSSQNQCLRRVPNTGCGKHLYQGYCSRSGGFEPITFRFQYCDSNDCPTCCNCLLTLVSLIRLVALNYQTEGRVLQLNRAKFYSNGNCGYILKPKCMCEGVVHLISCFALLLLLLQVAGQGYESGGEGQRPVHASNPRWGGLRSICGLIDSCESQYRENQSSFLPSSPALERHRLKVRGNDSAPLSPSGAFSPMVEDPLPTRLKKQL</sequence>
<name>A0A0P7TE07_SCLFO</name>
<feature type="region of interest" description="Disordered" evidence="2">
    <location>
        <begin position="389"/>
        <end position="416"/>
    </location>
</feature>
<organism evidence="4 5">
    <name type="scientific">Scleropages formosus</name>
    <name type="common">Asian bonytongue</name>
    <name type="synonym">Osteoglossum formosum</name>
    <dbReference type="NCBI Taxonomy" id="113540"/>
    <lineage>
        <taxon>Eukaryota</taxon>
        <taxon>Metazoa</taxon>
        <taxon>Chordata</taxon>
        <taxon>Craniata</taxon>
        <taxon>Vertebrata</taxon>
        <taxon>Euteleostomi</taxon>
        <taxon>Actinopterygii</taxon>
        <taxon>Neopterygii</taxon>
        <taxon>Teleostei</taxon>
        <taxon>Osteoglossocephala</taxon>
        <taxon>Osteoglossomorpha</taxon>
        <taxon>Osteoglossiformes</taxon>
        <taxon>Osteoglossidae</taxon>
        <taxon>Scleropages</taxon>
    </lineage>
</organism>
<dbReference type="Pfam" id="PF00387">
    <property type="entry name" value="PI-PLC-Y"/>
    <property type="match status" value="2"/>
</dbReference>
<evidence type="ECO:0000259" key="3">
    <source>
        <dbReference type="PROSITE" id="PS50008"/>
    </source>
</evidence>
<dbReference type="PANTHER" id="PTHR10336:SF166">
    <property type="entry name" value="1-PHOSPHATIDYLINOSITOL 4,5-BISPHOSPHATE PHOSPHODIESTERASE ETA-2"/>
    <property type="match status" value="1"/>
</dbReference>
<keyword evidence="1" id="KW-0442">Lipid degradation</keyword>
<dbReference type="Gene3D" id="3.20.20.190">
    <property type="entry name" value="Phosphatidylinositol (PI) phosphodiesterase"/>
    <property type="match status" value="1"/>
</dbReference>
<dbReference type="GO" id="GO:0051209">
    <property type="term" value="P:release of sequestered calcium ion into cytosol"/>
    <property type="evidence" value="ECO:0007669"/>
    <property type="project" value="TreeGrafter"/>
</dbReference>
<protein>
    <recommendedName>
        <fullName evidence="1">Phosphoinositide phospholipase C</fullName>
        <ecNumber evidence="1">3.1.4.11</ecNumber>
    </recommendedName>
</protein>
<feature type="compositionally biased region" description="Basic residues" evidence="2">
    <location>
        <begin position="98"/>
        <end position="108"/>
    </location>
</feature>
<dbReference type="GO" id="GO:0004435">
    <property type="term" value="F:phosphatidylinositol-4,5-bisphosphate phospholipase C activity"/>
    <property type="evidence" value="ECO:0007669"/>
    <property type="project" value="UniProtKB-EC"/>
</dbReference>
<dbReference type="PROSITE" id="PS50008">
    <property type="entry name" value="PIPLC_Y_DOMAIN"/>
    <property type="match status" value="2"/>
</dbReference>
<evidence type="ECO:0000256" key="2">
    <source>
        <dbReference type="SAM" id="MobiDB-lite"/>
    </source>
</evidence>
<feature type="non-terminal residue" evidence="4">
    <location>
        <position position="416"/>
    </location>
</feature>
<dbReference type="EC" id="3.1.4.11" evidence="1"/>
<comment type="catalytic activity">
    <reaction evidence="1">
        <text>a 1,2-diacyl-sn-glycero-3-phospho-(1D-myo-inositol-4,5-bisphosphate) + H2O = 1D-myo-inositol 1,4,5-trisphosphate + a 1,2-diacyl-sn-glycerol + H(+)</text>
        <dbReference type="Rhea" id="RHEA:33179"/>
        <dbReference type="ChEBI" id="CHEBI:15377"/>
        <dbReference type="ChEBI" id="CHEBI:15378"/>
        <dbReference type="ChEBI" id="CHEBI:17815"/>
        <dbReference type="ChEBI" id="CHEBI:58456"/>
        <dbReference type="ChEBI" id="CHEBI:203600"/>
        <dbReference type="EC" id="3.1.4.11"/>
    </reaction>
</comment>
<dbReference type="GO" id="GO:0016042">
    <property type="term" value="P:lipid catabolic process"/>
    <property type="evidence" value="ECO:0007669"/>
    <property type="project" value="UniProtKB-KW"/>
</dbReference>
<gene>
    <name evidence="4" type="ORF">Z043_123107</name>
</gene>
<dbReference type="InterPro" id="IPR001711">
    <property type="entry name" value="PLipase_C_Pinositol-sp_Y"/>
</dbReference>
<keyword evidence="1" id="KW-0443">Lipid metabolism</keyword>
<dbReference type="AlphaFoldDB" id="A0A0P7TE07"/>
<feature type="region of interest" description="Disordered" evidence="2">
    <location>
        <begin position="1"/>
        <end position="25"/>
    </location>
</feature>
<accession>A0A0P7TE07</accession>
<dbReference type="Proteomes" id="UP000034805">
    <property type="component" value="Unassembled WGS sequence"/>
</dbReference>
<feature type="domain" description="PI-PLC Y-box" evidence="3">
    <location>
        <begin position="271"/>
        <end position="306"/>
    </location>
</feature>
<reference evidence="4 5" key="1">
    <citation type="submission" date="2015-08" db="EMBL/GenBank/DDBJ databases">
        <title>The genome of the Asian arowana (Scleropages formosus).</title>
        <authorList>
            <person name="Tan M.H."/>
            <person name="Gan H.M."/>
            <person name="Croft L.J."/>
            <person name="Austin C.M."/>
        </authorList>
    </citation>
    <scope>NUCLEOTIDE SEQUENCE [LARGE SCALE GENOMIC DNA]</scope>
    <source>
        <strain evidence="4">Aro1</strain>
    </source>
</reference>
<comment type="caution">
    <text evidence="4">The sequence shown here is derived from an EMBL/GenBank/DDBJ whole genome shotgun (WGS) entry which is preliminary data.</text>
</comment>
<dbReference type="InterPro" id="IPR001192">
    <property type="entry name" value="PI-PLC_fam"/>
</dbReference>
<keyword evidence="1" id="KW-0378">Hydrolase</keyword>
<dbReference type="GO" id="GO:0048015">
    <property type="term" value="P:phosphatidylinositol-mediated signaling"/>
    <property type="evidence" value="ECO:0007669"/>
    <property type="project" value="TreeGrafter"/>
</dbReference>
<dbReference type="InterPro" id="IPR017946">
    <property type="entry name" value="PLC-like_Pdiesterase_TIM-brl"/>
</dbReference>
<dbReference type="SMART" id="SM00149">
    <property type="entry name" value="PLCYc"/>
    <property type="match status" value="1"/>
</dbReference>
<evidence type="ECO:0000313" key="4">
    <source>
        <dbReference type="EMBL" id="KPP59014.1"/>
    </source>
</evidence>
<proteinExistence type="predicted"/>
<dbReference type="PANTHER" id="PTHR10336">
    <property type="entry name" value="PHOSPHOINOSITIDE-SPECIFIC PHOSPHOLIPASE C FAMILY PROTEIN"/>
    <property type="match status" value="1"/>
</dbReference>
<dbReference type="SUPFAM" id="SSF51695">
    <property type="entry name" value="PLC-like phosphodiesterases"/>
    <property type="match status" value="2"/>
</dbReference>
<evidence type="ECO:0000313" key="5">
    <source>
        <dbReference type="Proteomes" id="UP000034805"/>
    </source>
</evidence>